<dbReference type="Proteomes" id="UP000193642">
    <property type="component" value="Unassembled WGS sequence"/>
</dbReference>
<dbReference type="EMBL" id="MCGO01000005">
    <property type="protein sequence ID" value="ORY51638.1"/>
    <property type="molecule type" value="Genomic_DNA"/>
</dbReference>
<comment type="caution">
    <text evidence="1">The sequence shown here is derived from an EMBL/GenBank/DDBJ whole genome shotgun (WGS) entry which is preliminary data.</text>
</comment>
<proteinExistence type="predicted"/>
<accession>A0A1Y2CX73</accession>
<evidence type="ECO:0000313" key="2">
    <source>
        <dbReference type="Proteomes" id="UP000193642"/>
    </source>
</evidence>
<dbReference type="AlphaFoldDB" id="A0A1Y2CX73"/>
<keyword evidence="2" id="KW-1185">Reference proteome</keyword>
<organism evidence="1 2">
    <name type="scientific">Rhizoclosmatium globosum</name>
    <dbReference type="NCBI Taxonomy" id="329046"/>
    <lineage>
        <taxon>Eukaryota</taxon>
        <taxon>Fungi</taxon>
        <taxon>Fungi incertae sedis</taxon>
        <taxon>Chytridiomycota</taxon>
        <taxon>Chytridiomycota incertae sedis</taxon>
        <taxon>Chytridiomycetes</taxon>
        <taxon>Chytridiales</taxon>
        <taxon>Chytriomycetaceae</taxon>
        <taxon>Rhizoclosmatium</taxon>
    </lineage>
</organism>
<reference evidence="1 2" key="1">
    <citation type="submission" date="2016-07" db="EMBL/GenBank/DDBJ databases">
        <title>Pervasive Adenine N6-methylation of Active Genes in Fungi.</title>
        <authorList>
            <consortium name="DOE Joint Genome Institute"/>
            <person name="Mondo S.J."/>
            <person name="Dannebaum R.O."/>
            <person name="Kuo R.C."/>
            <person name="Labutti K."/>
            <person name="Haridas S."/>
            <person name="Kuo A."/>
            <person name="Salamov A."/>
            <person name="Ahrendt S.R."/>
            <person name="Lipzen A."/>
            <person name="Sullivan W."/>
            <person name="Andreopoulos W.B."/>
            <person name="Clum A."/>
            <person name="Lindquist E."/>
            <person name="Daum C."/>
            <person name="Ramamoorthy G.K."/>
            <person name="Gryganskyi A."/>
            <person name="Culley D."/>
            <person name="Magnuson J.K."/>
            <person name="James T.Y."/>
            <person name="O'Malley M.A."/>
            <person name="Stajich J.E."/>
            <person name="Spatafora J.W."/>
            <person name="Visel A."/>
            <person name="Grigoriev I.V."/>
        </authorList>
    </citation>
    <scope>NUCLEOTIDE SEQUENCE [LARGE SCALE GENOMIC DNA]</scope>
    <source>
        <strain evidence="1 2">JEL800</strain>
    </source>
</reference>
<protein>
    <submittedName>
        <fullName evidence="1">Uncharacterized protein</fullName>
    </submittedName>
</protein>
<evidence type="ECO:0000313" key="1">
    <source>
        <dbReference type="EMBL" id="ORY51638.1"/>
    </source>
</evidence>
<name>A0A1Y2CX73_9FUNG</name>
<gene>
    <name evidence="1" type="ORF">BCR33DRAFT_712658</name>
</gene>
<sequence>MSETLGTQLSNWAKSMGATASIVSSSPLRRGFEVRAITGAGLERFVLIVTC</sequence>